<dbReference type="EMBL" id="ABJB010212455">
    <property type="status" value="NOT_ANNOTATED_CDS"/>
    <property type="molecule type" value="Genomic_DNA"/>
</dbReference>
<dbReference type="AlphaFoldDB" id="B7PUX6"/>
<reference evidence="6 8" key="1">
    <citation type="submission" date="2008-03" db="EMBL/GenBank/DDBJ databases">
        <title>Annotation of Ixodes scapularis.</title>
        <authorList>
            <consortium name="Ixodes scapularis Genome Project Consortium"/>
            <person name="Caler E."/>
            <person name="Hannick L.I."/>
            <person name="Bidwell S."/>
            <person name="Joardar V."/>
            <person name="Thiagarajan M."/>
            <person name="Amedeo P."/>
            <person name="Galinsky K.J."/>
            <person name="Schobel S."/>
            <person name="Inman J."/>
            <person name="Hostetler J."/>
            <person name="Miller J."/>
            <person name="Hammond M."/>
            <person name="Megy K."/>
            <person name="Lawson D."/>
            <person name="Kodira C."/>
            <person name="Sutton G."/>
            <person name="Meyer J."/>
            <person name="Hill C.A."/>
            <person name="Birren B."/>
            <person name="Nene V."/>
            <person name="Collins F."/>
            <person name="Alarcon-Chaidez F."/>
            <person name="Wikel S."/>
            <person name="Strausberg R."/>
        </authorList>
    </citation>
    <scope>NUCLEOTIDE SEQUENCE [LARGE SCALE GENOMIC DNA]</scope>
    <source>
        <strain evidence="8">Wikel</strain>
        <strain evidence="6">Wikel colony</strain>
    </source>
</reference>
<evidence type="ECO:0000256" key="2">
    <source>
        <dbReference type="ARBA" id="ARBA00022771"/>
    </source>
</evidence>
<keyword evidence="2 4" id="KW-0863">Zinc-finger</keyword>
<evidence type="ECO:0000256" key="3">
    <source>
        <dbReference type="ARBA" id="ARBA00022833"/>
    </source>
</evidence>
<evidence type="ECO:0000313" key="7">
    <source>
        <dbReference type="EnsemblMetazoa" id="ISCW019789-PA"/>
    </source>
</evidence>
<dbReference type="Proteomes" id="UP000001555">
    <property type="component" value="Unassembled WGS sequence"/>
</dbReference>
<feature type="domain" description="RING-type" evidence="5">
    <location>
        <begin position="40"/>
        <end position="78"/>
    </location>
</feature>
<keyword evidence="3" id="KW-0862">Zinc</keyword>
<dbReference type="VEuPathDB" id="VectorBase:ISCI019789"/>
<dbReference type="EMBL" id="DS795963">
    <property type="protein sequence ID" value="EEC10398.1"/>
    <property type="molecule type" value="Genomic_DNA"/>
</dbReference>
<dbReference type="EMBL" id="ABJB010724532">
    <property type="status" value="NOT_ANNOTATED_CDS"/>
    <property type="molecule type" value="Genomic_DNA"/>
</dbReference>
<dbReference type="InterPro" id="IPR017907">
    <property type="entry name" value="Znf_RING_CS"/>
</dbReference>
<dbReference type="InParanoid" id="B7PUX6"/>
<dbReference type="OrthoDB" id="6499288at2759"/>
<evidence type="ECO:0007829" key="9">
    <source>
        <dbReference type="PeptideAtlas" id="B7PUX6"/>
    </source>
</evidence>
<accession>B7PUX6</accession>
<evidence type="ECO:0000313" key="6">
    <source>
        <dbReference type="EMBL" id="EEC10398.1"/>
    </source>
</evidence>
<evidence type="ECO:0000259" key="5">
    <source>
        <dbReference type="PROSITE" id="PS50089"/>
    </source>
</evidence>
<dbReference type="Gene3D" id="3.30.40.10">
    <property type="entry name" value="Zinc/RING finger domain, C3HC4 (zinc finger)"/>
    <property type="match status" value="1"/>
</dbReference>
<dbReference type="SUPFAM" id="SSF57850">
    <property type="entry name" value="RING/U-box"/>
    <property type="match status" value="1"/>
</dbReference>
<dbReference type="PROSITE" id="PS00518">
    <property type="entry name" value="ZF_RING_1"/>
    <property type="match status" value="1"/>
</dbReference>
<evidence type="ECO:0000256" key="1">
    <source>
        <dbReference type="ARBA" id="ARBA00022723"/>
    </source>
</evidence>
<name>B7PUX6_IXOSC</name>
<dbReference type="EnsemblMetazoa" id="ISCW019789-RA">
    <property type="protein sequence ID" value="ISCW019789-PA"/>
    <property type="gene ID" value="ISCW019789"/>
</dbReference>
<reference evidence="7" key="2">
    <citation type="submission" date="2020-05" db="UniProtKB">
        <authorList>
            <consortium name="EnsemblMetazoa"/>
        </authorList>
    </citation>
    <scope>IDENTIFICATION</scope>
    <source>
        <strain evidence="7">wikel</strain>
    </source>
</reference>
<dbReference type="HOGENOM" id="CLU_161585_0_0_1"/>
<protein>
    <submittedName>
        <fullName evidence="6 7">Secreted protein, putative</fullName>
    </submittedName>
</protein>
<evidence type="ECO:0000313" key="8">
    <source>
        <dbReference type="Proteomes" id="UP000001555"/>
    </source>
</evidence>
<gene>
    <name evidence="6" type="ORF">IscW_ISCW019789</name>
</gene>
<keyword evidence="8" id="KW-1185">Reference proteome</keyword>
<dbReference type="PaxDb" id="6945-B7PUX6"/>
<dbReference type="VEuPathDB" id="VectorBase:ISCP_002307"/>
<evidence type="ECO:0000256" key="4">
    <source>
        <dbReference type="PROSITE-ProRule" id="PRU00175"/>
    </source>
</evidence>
<dbReference type="InterPro" id="IPR001841">
    <property type="entry name" value="Znf_RING"/>
</dbReference>
<dbReference type="GO" id="GO:0008270">
    <property type="term" value="F:zinc ion binding"/>
    <property type="evidence" value="ECO:0007669"/>
    <property type="project" value="UniProtKB-KW"/>
</dbReference>
<dbReference type="PROSITE" id="PS50089">
    <property type="entry name" value="ZF_RING_2"/>
    <property type="match status" value="1"/>
</dbReference>
<keyword evidence="9" id="KW-1267">Proteomics identification</keyword>
<dbReference type="InterPro" id="IPR013083">
    <property type="entry name" value="Znf_RING/FYVE/PHD"/>
</dbReference>
<proteinExistence type="evidence at protein level"/>
<organism>
    <name type="scientific">Ixodes scapularis</name>
    <name type="common">Black-legged tick</name>
    <name type="synonym">Deer tick</name>
    <dbReference type="NCBI Taxonomy" id="6945"/>
    <lineage>
        <taxon>Eukaryota</taxon>
        <taxon>Metazoa</taxon>
        <taxon>Ecdysozoa</taxon>
        <taxon>Arthropoda</taxon>
        <taxon>Chelicerata</taxon>
        <taxon>Arachnida</taxon>
        <taxon>Acari</taxon>
        <taxon>Parasitiformes</taxon>
        <taxon>Ixodida</taxon>
        <taxon>Ixodoidea</taxon>
        <taxon>Ixodidae</taxon>
        <taxon>Ixodinae</taxon>
        <taxon>Ixodes</taxon>
    </lineage>
</organism>
<keyword evidence="1" id="KW-0479">Metal-binding</keyword>
<sequence>MAADDHGAVEALSHRMVGFSDALDWRPLLFVEPVIAERACALCGVVCGTAVRLSCAHTLCPDCYAECVEQGRTCPLDQEPFSEDDLLRLDCSTSYLGKRRQLDMSINPNVQLGID</sequence>
<dbReference type="VEuPathDB" id="VectorBase:ISCW019789"/>